<reference key="1">
    <citation type="submission" date="2010-09" db="EMBL/GenBank/DDBJ databases">
        <title>Complete sequence of Caldicellulosiruptor owensensis OL.</title>
        <authorList>
            <consortium name="US DOE Joint Genome Institute"/>
            <person name="Lucas S."/>
            <person name="Copeland A."/>
            <person name="Lapidus A."/>
            <person name="Cheng J.-F."/>
            <person name="Bruce D."/>
            <person name="Goodwin L."/>
            <person name="Pitluck S."/>
            <person name="Davenport K."/>
            <person name="Detter J.C."/>
            <person name="Han C."/>
            <person name="Tapia R."/>
            <person name="Land M."/>
            <person name="Hauser L."/>
            <person name="Chang Y.-J."/>
            <person name="Jeffries C."/>
            <person name="Kyrpides N."/>
            <person name="Ivanova N."/>
            <person name="Mikhailova N."/>
            <person name="Blumer-Schuette S.E."/>
            <person name="Kelly R.M."/>
            <person name="Woyke T."/>
        </authorList>
    </citation>
    <scope>NUCLEOTIDE SEQUENCE</scope>
    <source>
        <strain>OL</strain>
    </source>
</reference>
<dbReference type="InterPro" id="IPR050834">
    <property type="entry name" value="Glycosyltransf_2"/>
</dbReference>
<dbReference type="CAZy" id="GT2">
    <property type="family name" value="Glycosyltransferase Family 2"/>
</dbReference>
<evidence type="ECO:0000313" key="3">
    <source>
        <dbReference type="Proteomes" id="UP000006889"/>
    </source>
</evidence>
<evidence type="ECO:0000313" key="2">
    <source>
        <dbReference type="EMBL" id="ADQ05484.1"/>
    </source>
</evidence>
<gene>
    <name evidence="2" type="ordered locus">Calow_1960</name>
</gene>
<sequence>MNNPLVSVIMPVYNGEKYIAQAIKSVLFQSYPNFELIIIDDASIDSTAKIIGGFKDKRIKYVKLNKNCGPAKARNIGLDIMQGEYVTFIDADDLWARNRIEILLNTIEKVGVGFFVADDVVRFFEKSGKLIPYKSLLSKTRLCNDNDIFIINSLKNYFDISKKHFDISSIQPLIKVKDISENNIRFCENLKIAEDDIFYIELFLKGKKLAICNSQSYFYRKNYSSLTRETDMKVWEKELSQISELIKIHMNSLELENRHEIIDKIIAKVEKKIIYGVACNYINSRNFSNAYKIIIKNPWIISEIINDIILSRTIFNLKFKEKSDLQIKDLINNI</sequence>
<dbReference type="HOGENOM" id="CLU_025996_0_1_9"/>
<reference evidence="2 3" key="2">
    <citation type="journal article" date="2011" name="J. Bacteriol.">
        <title>Complete genome sequences for the anaerobic, extremely thermophilic plant biomass-degrading bacteria Caldicellulosiruptor hydrothermalis, Caldicellulosiruptor kristjanssonii, Caldicellulosiruptor kronotskyensis, Caldicellulosiruptor owensenis, and Caldicellulosiruptor lactoaceticus.</title>
        <authorList>
            <person name="Blumer-Schuette S.E."/>
            <person name="Ozdemir I."/>
            <person name="Mistry D."/>
            <person name="Lucas S."/>
            <person name="Lapidus A."/>
            <person name="Cheng J.F."/>
            <person name="Goodwin L.A."/>
            <person name="Pitluck S."/>
            <person name="Land M.L."/>
            <person name="Hauser L.J."/>
            <person name="Woyke T."/>
            <person name="Mikhailova N."/>
            <person name="Pati A."/>
            <person name="Kyrpides N.C."/>
            <person name="Ivanova N."/>
            <person name="Detter J.C."/>
            <person name="Walston-Davenport K."/>
            <person name="Han S."/>
            <person name="Adams M.W."/>
            <person name="Kelly R.M."/>
        </authorList>
    </citation>
    <scope>NUCLEOTIDE SEQUENCE [LARGE SCALE GENOMIC DNA]</scope>
    <source>
        <strain evidence="3">ATCC 700167 / DSM 13100 / OL</strain>
    </source>
</reference>
<dbReference type="PANTHER" id="PTHR43685:SF2">
    <property type="entry name" value="GLYCOSYLTRANSFERASE 2-LIKE DOMAIN-CONTAINING PROTEIN"/>
    <property type="match status" value="1"/>
</dbReference>
<proteinExistence type="predicted"/>
<dbReference type="Proteomes" id="UP000006889">
    <property type="component" value="Chromosome"/>
</dbReference>
<keyword evidence="3" id="KW-1185">Reference proteome</keyword>
<dbReference type="Pfam" id="PF00535">
    <property type="entry name" value="Glycos_transf_2"/>
    <property type="match status" value="1"/>
</dbReference>
<dbReference type="InterPro" id="IPR029044">
    <property type="entry name" value="Nucleotide-diphossugar_trans"/>
</dbReference>
<dbReference type="OrthoDB" id="9802649at2"/>
<dbReference type="RefSeq" id="WP_013412806.1">
    <property type="nucleotide sequence ID" value="NC_014657.1"/>
</dbReference>
<dbReference type="KEGG" id="cow:Calow_1960"/>
<organism evidence="2 3">
    <name type="scientific">Caldicellulosiruptor owensensis (strain ATCC 700167 / DSM 13100 / OL)</name>
    <dbReference type="NCBI Taxonomy" id="632518"/>
    <lineage>
        <taxon>Bacteria</taxon>
        <taxon>Bacillati</taxon>
        <taxon>Bacillota</taxon>
        <taxon>Bacillota incertae sedis</taxon>
        <taxon>Caldicellulosiruptorales</taxon>
        <taxon>Caldicellulosiruptoraceae</taxon>
        <taxon>Caldicellulosiruptor</taxon>
    </lineage>
</organism>
<dbReference type="eggNOG" id="COG0463">
    <property type="taxonomic scope" value="Bacteria"/>
</dbReference>
<accession>E4Q5S5</accession>
<feature type="domain" description="Glycosyltransferase 2-like" evidence="1">
    <location>
        <begin position="7"/>
        <end position="125"/>
    </location>
</feature>
<dbReference type="AlphaFoldDB" id="E4Q5S5"/>
<dbReference type="EMBL" id="CP002216">
    <property type="protein sequence ID" value="ADQ05484.1"/>
    <property type="molecule type" value="Genomic_DNA"/>
</dbReference>
<dbReference type="CDD" id="cd00761">
    <property type="entry name" value="Glyco_tranf_GTA_type"/>
    <property type="match status" value="1"/>
</dbReference>
<keyword evidence="2" id="KW-0808">Transferase</keyword>
<protein>
    <submittedName>
        <fullName evidence="2">Glycosyl transferase family 2</fullName>
    </submittedName>
</protein>
<dbReference type="GO" id="GO:0016740">
    <property type="term" value="F:transferase activity"/>
    <property type="evidence" value="ECO:0007669"/>
    <property type="project" value="UniProtKB-KW"/>
</dbReference>
<dbReference type="InterPro" id="IPR001173">
    <property type="entry name" value="Glyco_trans_2-like"/>
</dbReference>
<name>E4Q5S5_CALOW</name>
<dbReference type="Gene3D" id="3.90.550.10">
    <property type="entry name" value="Spore Coat Polysaccharide Biosynthesis Protein SpsA, Chain A"/>
    <property type="match status" value="1"/>
</dbReference>
<dbReference type="STRING" id="632518.Calow_1960"/>
<dbReference type="SUPFAM" id="SSF53448">
    <property type="entry name" value="Nucleotide-diphospho-sugar transferases"/>
    <property type="match status" value="1"/>
</dbReference>
<evidence type="ECO:0000259" key="1">
    <source>
        <dbReference type="Pfam" id="PF00535"/>
    </source>
</evidence>
<dbReference type="PANTHER" id="PTHR43685">
    <property type="entry name" value="GLYCOSYLTRANSFERASE"/>
    <property type="match status" value="1"/>
</dbReference>